<dbReference type="OrthoDB" id="6132182at2759"/>
<dbReference type="GO" id="GO:0004097">
    <property type="term" value="F:catechol oxidase activity"/>
    <property type="evidence" value="ECO:0007669"/>
    <property type="project" value="InterPro"/>
</dbReference>
<feature type="binding site" evidence="7">
    <location>
        <position position="346"/>
    </location>
    <ligand>
        <name>Cu cation</name>
        <dbReference type="ChEBI" id="CHEBI:23378"/>
        <label>B</label>
    </ligand>
</feature>
<feature type="cross-link" description="2'-(S-cysteinyl)-histidine (Cys-His)" evidence="9">
    <location>
        <begin position="188"/>
        <end position="210"/>
    </location>
</feature>
<feature type="binding site" evidence="7">
    <location>
        <position position="184"/>
    </location>
    <ligand>
        <name>Cu cation</name>
        <dbReference type="ChEBI" id="CHEBI:23378"/>
        <label>A</label>
    </ligand>
</feature>
<feature type="disulfide bond" evidence="8">
    <location>
        <begin position="123"/>
        <end position="185"/>
    </location>
</feature>
<dbReference type="InterPro" id="IPR002227">
    <property type="entry name" value="Tyrosinase_Cu-bd"/>
</dbReference>
<dbReference type="InterPro" id="IPR050316">
    <property type="entry name" value="Tyrosinase/Hemocyanin"/>
</dbReference>
<dbReference type="Gene3D" id="1.10.1280.10">
    <property type="entry name" value="Di-copper center containing domain from catechol oxidase"/>
    <property type="match status" value="1"/>
</dbReference>
<dbReference type="InterPro" id="IPR022739">
    <property type="entry name" value="Polyphenol_oxidase_cen"/>
</dbReference>
<evidence type="ECO:0000256" key="5">
    <source>
        <dbReference type="ARBA" id="ARBA00023008"/>
    </source>
</evidence>
<keyword evidence="3" id="KW-0883">Thioether bond</keyword>
<feature type="binding site" evidence="7">
    <location>
        <position position="210"/>
    </location>
    <ligand>
        <name>Cu cation</name>
        <dbReference type="ChEBI" id="CHEBI:23378"/>
        <label>A</label>
    </ligand>
</feature>
<name>A0A843XW89_COLES</name>
<evidence type="ECO:0000313" key="12">
    <source>
        <dbReference type="Proteomes" id="UP000652761"/>
    </source>
</evidence>
<dbReference type="InterPro" id="IPR022740">
    <property type="entry name" value="Polyphenol_oxidase_C"/>
</dbReference>
<protein>
    <recommendedName>
        <fullName evidence="10">Tyrosinase copper-binding domain-containing protein</fullName>
    </recommendedName>
</protein>
<organism evidence="11 12">
    <name type="scientific">Colocasia esculenta</name>
    <name type="common">Wild taro</name>
    <name type="synonym">Arum esculentum</name>
    <dbReference type="NCBI Taxonomy" id="4460"/>
    <lineage>
        <taxon>Eukaryota</taxon>
        <taxon>Viridiplantae</taxon>
        <taxon>Streptophyta</taxon>
        <taxon>Embryophyta</taxon>
        <taxon>Tracheophyta</taxon>
        <taxon>Spermatophyta</taxon>
        <taxon>Magnoliopsida</taxon>
        <taxon>Liliopsida</taxon>
        <taxon>Araceae</taxon>
        <taxon>Aroideae</taxon>
        <taxon>Colocasieae</taxon>
        <taxon>Colocasia</taxon>
    </lineage>
</organism>
<keyword evidence="2 7" id="KW-0479">Metal-binding</keyword>
<dbReference type="PANTHER" id="PTHR11474">
    <property type="entry name" value="TYROSINASE FAMILY MEMBER"/>
    <property type="match status" value="1"/>
</dbReference>
<evidence type="ECO:0000256" key="7">
    <source>
        <dbReference type="PIRSR" id="PIRSR000290-1"/>
    </source>
</evidence>
<sequence length="601" mass="67046">MASSIPTTLPGNLHPLDHPNSTTYFGSSNSSFACLFSHQARRRGRPNVPARPMVTTCSAGEDDLLRSLHRLERRDVVLGGLAGLGLNGAASALANPIAPPDLSKCHLATAVDDSETSSKEVECCPPFSDSPVEFAVPSFSQLRLRRAAHLVDPDYISKFELAVKLMKDLPGDDPRNFYQQANVHCAYCNDAYDQVGVADSHENQLHIQVHACWLFLPWHRMYLYFYERILGKLIGDENFAIPFWNWDHPEGMQMPALYTKVKSPLYNPNRNPKHLPPTTLLLDYSGTDPDDADDPKHIRDNLALMHRQMITNAKTPEQFMGARFASGDTPNPGAGSLETSPHNNIHSWSGDPANAFSEDMGNFYSAGRDIMFYGLHANVDRMWDVWTKTLGNKDFTEDDYLNAAFFFYDEEKRLVKVKVSDVVDSEKMGYTYETRELPWRYTRPTRKIFKTADQIKELAAKTTGEFPLVLTSTVSTVVKRPKKARSDKERAAEEEVLVIQDIELASSNFAKFDVFVNAPDTTGLTPSAIEFAGSFSNVPHKKEEGAKGIKPIGTNLRLGLSELLQEIDAEGDETIVVTLVPRKGGEKIKVGSVAIEYITIR</sequence>
<evidence type="ECO:0000256" key="2">
    <source>
        <dbReference type="ARBA" id="ARBA00022723"/>
    </source>
</evidence>
<gene>
    <name evidence="11" type="ORF">Taro_056457</name>
</gene>
<dbReference type="Pfam" id="PF12142">
    <property type="entry name" value="PPO1_DWL"/>
    <property type="match status" value="1"/>
</dbReference>
<evidence type="ECO:0000256" key="3">
    <source>
        <dbReference type="ARBA" id="ARBA00022784"/>
    </source>
</evidence>
<feature type="binding site" evidence="7">
    <location>
        <position position="376"/>
    </location>
    <ligand>
        <name>Cu cation</name>
        <dbReference type="ChEBI" id="CHEBI:23378"/>
        <label>B</label>
    </ligand>
</feature>
<reference evidence="11" key="1">
    <citation type="submission" date="2017-07" db="EMBL/GenBank/DDBJ databases">
        <title>Taro Niue Genome Assembly and Annotation.</title>
        <authorList>
            <person name="Atibalentja N."/>
            <person name="Keating K."/>
            <person name="Fields C.J."/>
        </authorList>
    </citation>
    <scope>NUCLEOTIDE SEQUENCE</scope>
    <source>
        <strain evidence="11">Niue_2</strain>
        <tissue evidence="11">Leaf</tissue>
    </source>
</reference>
<evidence type="ECO:0000256" key="4">
    <source>
        <dbReference type="ARBA" id="ARBA00023002"/>
    </source>
</evidence>
<dbReference type="GO" id="GO:0046872">
    <property type="term" value="F:metal ion binding"/>
    <property type="evidence" value="ECO:0007669"/>
    <property type="project" value="UniProtKB-KW"/>
</dbReference>
<evidence type="ECO:0000256" key="1">
    <source>
        <dbReference type="ARBA" id="ARBA00009928"/>
    </source>
</evidence>
<comment type="cofactor">
    <cofactor evidence="7">
        <name>Cu(2+)</name>
        <dbReference type="ChEBI" id="CHEBI:29036"/>
    </cofactor>
    <text evidence="7">Binds 2 copper ions per subunit.</text>
</comment>
<dbReference type="GO" id="GO:0046148">
    <property type="term" value="P:pigment biosynthetic process"/>
    <property type="evidence" value="ECO:0007669"/>
    <property type="project" value="InterPro"/>
</dbReference>
<dbReference type="AlphaFoldDB" id="A0A843XW89"/>
<feature type="domain" description="Tyrosinase copper-binding" evidence="10">
    <location>
        <begin position="210"/>
        <end position="227"/>
    </location>
</feature>
<dbReference type="Pfam" id="PF00264">
    <property type="entry name" value="Tyrosinase"/>
    <property type="match status" value="1"/>
</dbReference>
<dbReference type="PRINTS" id="PR00092">
    <property type="entry name" value="TYROSINASE"/>
</dbReference>
<keyword evidence="5 7" id="KW-0186">Copper</keyword>
<dbReference type="InterPro" id="IPR016213">
    <property type="entry name" value="Polyphenol_oxidase"/>
</dbReference>
<feature type="disulfide bond" evidence="8">
    <location>
        <begin position="105"/>
        <end position="124"/>
    </location>
</feature>
<evidence type="ECO:0000256" key="6">
    <source>
        <dbReference type="ARBA" id="ARBA00023157"/>
    </source>
</evidence>
<dbReference type="PIRSF" id="PIRSF000290">
    <property type="entry name" value="PPO_plant"/>
    <property type="match status" value="1"/>
</dbReference>
<accession>A0A843XW89</accession>
<proteinExistence type="inferred from homology"/>
<evidence type="ECO:0000256" key="9">
    <source>
        <dbReference type="PIRSR" id="PIRSR000290-3"/>
    </source>
</evidence>
<dbReference type="InterPro" id="IPR008922">
    <property type="entry name" value="Di-copper_centre_dom_sf"/>
</dbReference>
<feature type="binding site" evidence="7">
    <location>
        <position position="342"/>
    </location>
    <ligand>
        <name>Cu cation</name>
        <dbReference type="ChEBI" id="CHEBI:23378"/>
        <label>B</label>
    </ligand>
</feature>
<dbReference type="Proteomes" id="UP000652761">
    <property type="component" value="Unassembled WGS sequence"/>
</dbReference>
<comment type="similarity">
    <text evidence="1">Belongs to the tyrosinase family.</text>
</comment>
<dbReference type="Pfam" id="PF12143">
    <property type="entry name" value="PPO1_KFDV"/>
    <property type="match status" value="1"/>
</dbReference>
<keyword evidence="6 8" id="KW-1015">Disulfide bond</keyword>
<dbReference type="PANTHER" id="PTHR11474:SF76">
    <property type="entry name" value="SHKT DOMAIN-CONTAINING PROTEIN"/>
    <property type="match status" value="1"/>
</dbReference>
<evidence type="ECO:0000259" key="10">
    <source>
        <dbReference type="PROSITE" id="PS00497"/>
    </source>
</evidence>
<comment type="caution">
    <text evidence="11">The sequence shown here is derived from an EMBL/GenBank/DDBJ whole genome shotgun (WGS) entry which is preliminary data.</text>
</comment>
<keyword evidence="4" id="KW-0560">Oxidoreductase</keyword>
<keyword evidence="12" id="KW-1185">Reference proteome</keyword>
<dbReference type="EMBL" id="NMUH01016189">
    <property type="protein sequence ID" value="MQM23393.1"/>
    <property type="molecule type" value="Genomic_DNA"/>
</dbReference>
<feature type="binding site" evidence="7">
    <location>
        <position position="219"/>
    </location>
    <ligand>
        <name>Cu cation</name>
        <dbReference type="ChEBI" id="CHEBI:23378"/>
        <label>A</label>
    </ligand>
</feature>
<evidence type="ECO:0000313" key="11">
    <source>
        <dbReference type="EMBL" id="MQM23393.1"/>
    </source>
</evidence>
<evidence type="ECO:0000256" key="8">
    <source>
        <dbReference type="PIRSR" id="PIRSR000290-2"/>
    </source>
</evidence>
<dbReference type="SUPFAM" id="SSF48056">
    <property type="entry name" value="Di-copper centre-containing domain"/>
    <property type="match status" value="1"/>
</dbReference>
<dbReference type="PROSITE" id="PS00497">
    <property type="entry name" value="TYROSINASE_1"/>
    <property type="match status" value="1"/>
</dbReference>